<dbReference type="PANTHER" id="PTHR17583">
    <property type="entry name" value="PHOSPHOINOSITIDE 3-KINASE REGULATORY SUBUNIT 4"/>
    <property type="match status" value="1"/>
</dbReference>
<dbReference type="AlphaFoldDB" id="A0A9P6ZPW7"/>
<organism evidence="1 2">
    <name type="scientific">Suillus placidus</name>
    <dbReference type="NCBI Taxonomy" id="48579"/>
    <lineage>
        <taxon>Eukaryota</taxon>
        <taxon>Fungi</taxon>
        <taxon>Dikarya</taxon>
        <taxon>Basidiomycota</taxon>
        <taxon>Agaricomycotina</taxon>
        <taxon>Agaricomycetes</taxon>
        <taxon>Agaricomycetidae</taxon>
        <taxon>Boletales</taxon>
        <taxon>Suillineae</taxon>
        <taxon>Suillaceae</taxon>
        <taxon>Suillus</taxon>
    </lineage>
</organism>
<dbReference type="GO" id="GO:0045324">
    <property type="term" value="P:late endosome to vacuole transport"/>
    <property type="evidence" value="ECO:0007669"/>
    <property type="project" value="InterPro"/>
</dbReference>
<dbReference type="EMBL" id="JABBWD010000040">
    <property type="protein sequence ID" value="KAG1774544.1"/>
    <property type="molecule type" value="Genomic_DNA"/>
</dbReference>
<sequence>MNTSTHLHRTLIHNGPQHRLTLESMEATEIVCKLEGVYRFASAAEDGSLHVISVHVNQSGSLPKYGKLQTIREYRVDSPGEYITCMIQYNSDVASNLVFATTHSVITILDLRTMRVLQHTKPASFWTYHLHVSGPQTHVDSRGHFYGCALTLGPTFWLASQELGKGVG</sequence>
<dbReference type="OrthoDB" id="242910at2759"/>
<comment type="caution">
    <text evidence="1">The sequence shown here is derived from an EMBL/GenBank/DDBJ whole genome shotgun (WGS) entry which is preliminary data.</text>
</comment>
<name>A0A9P6ZPW7_9AGAM</name>
<evidence type="ECO:0000313" key="2">
    <source>
        <dbReference type="Proteomes" id="UP000714275"/>
    </source>
</evidence>
<dbReference type="GO" id="GO:0034272">
    <property type="term" value="C:phosphatidylinositol 3-kinase complex, class III, type II"/>
    <property type="evidence" value="ECO:0007669"/>
    <property type="project" value="TreeGrafter"/>
</dbReference>
<dbReference type="GO" id="GO:0016236">
    <property type="term" value="P:macroautophagy"/>
    <property type="evidence" value="ECO:0007669"/>
    <property type="project" value="InterPro"/>
</dbReference>
<dbReference type="GO" id="GO:0004674">
    <property type="term" value="F:protein serine/threonine kinase activity"/>
    <property type="evidence" value="ECO:0007669"/>
    <property type="project" value="InterPro"/>
</dbReference>
<dbReference type="GO" id="GO:0006623">
    <property type="term" value="P:protein targeting to vacuole"/>
    <property type="evidence" value="ECO:0007669"/>
    <property type="project" value="TreeGrafter"/>
</dbReference>
<proteinExistence type="predicted"/>
<dbReference type="SUPFAM" id="SSF50978">
    <property type="entry name" value="WD40 repeat-like"/>
    <property type="match status" value="1"/>
</dbReference>
<dbReference type="GO" id="GO:0071561">
    <property type="term" value="C:nucleus-vacuole junction"/>
    <property type="evidence" value="ECO:0007669"/>
    <property type="project" value="TreeGrafter"/>
</dbReference>
<dbReference type="InterPro" id="IPR045162">
    <property type="entry name" value="Vps15-like"/>
</dbReference>
<gene>
    <name evidence="1" type="ORF">EV702DRAFT_516334</name>
</gene>
<evidence type="ECO:0000313" key="1">
    <source>
        <dbReference type="EMBL" id="KAG1774544.1"/>
    </source>
</evidence>
<dbReference type="PANTHER" id="PTHR17583:SF0">
    <property type="entry name" value="PHOSPHOINOSITIDE 3-KINASE REGULATORY SUBUNIT 4"/>
    <property type="match status" value="1"/>
</dbReference>
<dbReference type="InterPro" id="IPR036322">
    <property type="entry name" value="WD40_repeat_dom_sf"/>
</dbReference>
<reference evidence="1" key="1">
    <citation type="journal article" date="2020" name="New Phytol.">
        <title>Comparative genomics reveals dynamic genome evolution in host specialist ectomycorrhizal fungi.</title>
        <authorList>
            <person name="Lofgren L.A."/>
            <person name="Nguyen N.H."/>
            <person name="Vilgalys R."/>
            <person name="Ruytinx J."/>
            <person name="Liao H.L."/>
            <person name="Branco S."/>
            <person name="Kuo A."/>
            <person name="LaButti K."/>
            <person name="Lipzen A."/>
            <person name="Andreopoulos W."/>
            <person name="Pangilinan J."/>
            <person name="Riley R."/>
            <person name="Hundley H."/>
            <person name="Na H."/>
            <person name="Barry K."/>
            <person name="Grigoriev I.V."/>
            <person name="Stajich J.E."/>
            <person name="Kennedy P.G."/>
        </authorList>
    </citation>
    <scope>NUCLEOTIDE SEQUENCE</scope>
    <source>
        <strain evidence="1">DOB743</strain>
    </source>
</reference>
<dbReference type="GO" id="GO:0005770">
    <property type="term" value="C:late endosome"/>
    <property type="evidence" value="ECO:0007669"/>
    <property type="project" value="TreeGrafter"/>
</dbReference>
<protein>
    <submittedName>
        <fullName evidence="1">Uncharacterized protein</fullName>
    </submittedName>
</protein>
<dbReference type="Proteomes" id="UP000714275">
    <property type="component" value="Unassembled WGS sequence"/>
</dbReference>
<keyword evidence="2" id="KW-1185">Reference proteome</keyword>
<dbReference type="GO" id="GO:0034271">
    <property type="term" value="C:phosphatidylinositol 3-kinase complex, class III, type I"/>
    <property type="evidence" value="ECO:0007669"/>
    <property type="project" value="TreeGrafter"/>
</dbReference>
<accession>A0A9P6ZPW7</accession>